<protein>
    <submittedName>
        <fullName evidence="12">Bacteriorhodopsin</fullName>
    </submittedName>
</protein>
<feature type="transmembrane region" description="Helical" evidence="11">
    <location>
        <begin position="123"/>
        <end position="140"/>
    </location>
</feature>
<dbReference type="GO" id="GO:0016020">
    <property type="term" value="C:membrane"/>
    <property type="evidence" value="ECO:0007669"/>
    <property type="project" value="UniProtKB-SubCell"/>
</dbReference>
<reference evidence="12 13" key="1">
    <citation type="submission" date="2019-07" db="EMBL/GenBank/DDBJ databases">
        <title>R&amp;d 2014.</title>
        <authorList>
            <person name="Klenk H.-P."/>
        </authorList>
    </citation>
    <scope>NUCLEOTIDE SEQUENCE [LARGE SCALE GENOMIC DNA]</scope>
    <source>
        <strain evidence="12 13">DSM 45764</strain>
    </source>
</reference>
<name>A0A562IPU2_9ACTN</name>
<dbReference type="AlphaFoldDB" id="A0A562IPU2"/>
<evidence type="ECO:0000256" key="6">
    <source>
        <dbReference type="ARBA" id="ARBA00022925"/>
    </source>
</evidence>
<keyword evidence="10" id="KW-0675">Receptor</keyword>
<keyword evidence="8" id="KW-0157">Chromophore</keyword>
<evidence type="ECO:0000313" key="13">
    <source>
        <dbReference type="Proteomes" id="UP000321490"/>
    </source>
</evidence>
<keyword evidence="7 11" id="KW-1133">Transmembrane helix</keyword>
<evidence type="ECO:0000256" key="9">
    <source>
        <dbReference type="ARBA" id="ARBA00023136"/>
    </source>
</evidence>
<keyword evidence="6" id="KW-0681">Retinal protein</keyword>
<comment type="subcellular location">
    <subcellularLocation>
        <location evidence="1">Membrane</location>
        <topology evidence="1">Multi-pass membrane protein</topology>
    </subcellularLocation>
</comment>
<evidence type="ECO:0000256" key="1">
    <source>
        <dbReference type="ARBA" id="ARBA00004141"/>
    </source>
</evidence>
<dbReference type="OrthoDB" id="30586at2"/>
<evidence type="ECO:0000256" key="5">
    <source>
        <dbReference type="ARBA" id="ARBA00022692"/>
    </source>
</evidence>
<keyword evidence="9 11" id="KW-0472">Membrane</keyword>
<dbReference type="InterPro" id="IPR001425">
    <property type="entry name" value="Arc/bac/fun_rhodopsins"/>
</dbReference>
<dbReference type="PANTHER" id="PTHR28286:SF2">
    <property type="entry name" value="BACTERIORHODOPSIN _OPSIN, NOPA (EUROFUNG)"/>
    <property type="match status" value="1"/>
</dbReference>
<gene>
    <name evidence="12" type="ORF">JD78_01445</name>
</gene>
<comment type="caution">
    <text evidence="12">The sequence shown here is derived from an EMBL/GenBank/DDBJ whole genome shotgun (WGS) entry which is preliminary data.</text>
</comment>
<accession>A0A562IPU2</accession>
<dbReference type="GO" id="GO:0009881">
    <property type="term" value="F:photoreceptor activity"/>
    <property type="evidence" value="ECO:0007669"/>
    <property type="project" value="UniProtKB-KW"/>
</dbReference>
<comment type="similarity">
    <text evidence="2">Belongs to the archaeal/bacterial/fungal opsin family.</text>
</comment>
<feature type="transmembrane region" description="Helical" evidence="11">
    <location>
        <begin position="49"/>
        <end position="67"/>
    </location>
</feature>
<sequence length="279" mass="31006">MNVENTFTYDFSQYTIVSHVFTLGYAAMAAGLVYFVLTSRNSLPRYRLSSTLSGVVMLSAFLELLVISQRWDSAFRWDGEAFVQAGTLFSNGYRYMNWSIDVPVLLLQMLIVFGVTGAAFRRGWIVFTVAGLGMIYTGYVGQFHEVERSAPFWVWGSISTVFFLVILALVYRTVYGNVGRMPAEVRPLVKAVWWLLLGSWMLYPGAYLMPAIWDSADGVVARQITYTVADIVSKVVYGILLAVIAQKVSKHEHHEEALAADVTQPRGGITDVAAPGRAA</sequence>
<evidence type="ECO:0000256" key="2">
    <source>
        <dbReference type="ARBA" id="ARBA00008130"/>
    </source>
</evidence>
<keyword evidence="4" id="KW-0716">Sensory transduction</keyword>
<dbReference type="EMBL" id="VLKF01000001">
    <property type="protein sequence ID" value="TWH72922.1"/>
    <property type="molecule type" value="Genomic_DNA"/>
</dbReference>
<dbReference type="SMART" id="SM01021">
    <property type="entry name" value="Bac_rhodopsin"/>
    <property type="match status" value="1"/>
</dbReference>
<dbReference type="RefSeq" id="WP_153360900.1">
    <property type="nucleotide sequence ID" value="NZ_JABGDC010000104.1"/>
</dbReference>
<evidence type="ECO:0000256" key="10">
    <source>
        <dbReference type="ARBA" id="ARBA00023170"/>
    </source>
</evidence>
<evidence type="ECO:0000256" key="3">
    <source>
        <dbReference type="ARBA" id="ARBA00022543"/>
    </source>
</evidence>
<dbReference type="PANTHER" id="PTHR28286">
    <property type="match status" value="1"/>
</dbReference>
<dbReference type="Gene3D" id="1.20.1070.10">
    <property type="entry name" value="Rhodopsin 7-helix transmembrane proteins"/>
    <property type="match status" value="1"/>
</dbReference>
<dbReference type="GO" id="GO:0007602">
    <property type="term" value="P:phototransduction"/>
    <property type="evidence" value="ECO:0007669"/>
    <property type="project" value="UniProtKB-KW"/>
</dbReference>
<organism evidence="12 13">
    <name type="scientific">Modestobacter roseus</name>
    <dbReference type="NCBI Taxonomy" id="1181884"/>
    <lineage>
        <taxon>Bacteria</taxon>
        <taxon>Bacillati</taxon>
        <taxon>Actinomycetota</taxon>
        <taxon>Actinomycetes</taxon>
        <taxon>Geodermatophilales</taxon>
        <taxon>Geodermatophilaceae</taxon>
        <taxon>Modestobacter</taxon>
    </lineage>
</organism>
<dbReference type="SUPFAM" id="SSF81321">
    <property type="entry name" value="Family A G protein-coupled receptor-like"/>
    <property type="match status" value="1"/>
</dbReference>
<keyword evidence="13" id="KW-1185">Reference proteome</keyword>
<feature type="transmembrane region" description="Helical" evidence="11">
    <location>
        <begin position="192"/>
        <end position="212"/>
    </location>
</feature>
<evidence type="ECO:0000256" key="11">
    <source>
        <dbReference type="SAM" id="Phobius"/>
    </source>
</evidence>
<feature type="transmembrane region" description="Helical" evidence="11">
    <location>
        <begin position="16"/>
        <end position="37"/>
    </location>
</feature>
<evidence type="ECO:0000256" key="7">
    <source>
        <dbReference type="ARBA" id="ARBA00022989"/>
    </source>
</evidence>
<keyword evidence="5 11" id="KW-0812">Transmembrane</keyword>
<feature type="transmembrane region" description="Helical" evidence="11">
    <location>
        <begin position="224"/>
        <end position="245"/>
    </location>
</feature>
<evidence type="ECO:0000256" key="8">
    <source>
        <dbReference type="ARBA" id="ARBA00022991"/>
    </source>
</evidence>
<feature type="transmembrane region" description="Helical" evidence="11">
    <location>
        <begin position="152"/>
        <end position="171"/>
    </location>
</feature>
<dbReference type="Proteomes" id="UP000321490">
    <property type="component" value="Unassembled WGS sequence"/>
</dbReference>
<keyword evidence="3" id="KW-0600">Photoreceptor protein</keyword>
<evidence type="ECO:0000313" key="12">
    <source>
        <dbReference type="EMBL" id="TWH72922.1"/>
    </source>
</evidence>
<dbReference type="Pfam" id="PF01036">
    <property type="entry name" value="Bac_rhodopsin"/>
    <property type="match status" value="1"/>
</dbReference>
<proteinExistence type="inferred from homology"/>
<feature type="transmembrane region" description="Helical" evidence="11">
    <location>
        <begin position="95"/>
        <end position="116"/>
    </location>
</feature>
<evidence type="ECO:0000256" key="4">
    <source>
        <dbReference type="ARBA" id="ARBA00022606"/>
    </source>
</evidence>